<dbReference type="EMBL" id="RQGT01000059">
    <property type="protein sequence ID" value="TGM17260.1"/>
    <property type="molecule type" value="Genomic_DNA"/>
</dbReference>
<keyword evidence="2" id="KW-1185">Reference proteome</keyword>
<proteinExistence type="predicted"/>
<organism evidence="1 2">
    <name type="scientific">Leptospira stimsonii</name>
    <dbReference type="NCBI Taxonomy" id="2202203"/>
    <lineage>
        <taxon>Bacteria</taxon>
        <taxon>Pseudomonadati</taxon>
        <taxon>Spirochaetota</taxon>
        <taxon>Spirochaetia</taxon>
        <taxon>Leptospirales</taxon>
        <taxon>Leptospiraceae</taxon>
        <taxon>Leptospira</taxon>
    </lineage>
</organism>
<accession>A0ABY2N5Q0</accession>
<evidence type="ECO:0000313" key="2">
    <source>
        <dbReference type="Proteomes" id="UP000297422"/>
    </source>
</evidence>
<evidence type="ECO:0008006" key="3">
    <source>
        <dbReference type="Google" id="ProtNLM"/>
    </source>
</evidence>
<reference evidence="2" key="1">
    <citation type="journal article" date="2019" name="PLoS Negl. Trop. Dis.">
        <title>Revisiting the worldwide diversity of Leptospira species in the environment.</title>
        <authorList>
            <person name="Vincent A.T."/>
            <person name="Schiettekatte O."/>
            <person name="Bourhy P."/>
            <person name="Veyrier F.J."/>
            <person name="Picardeau M."/>
        </authorList>
    </citation>
    <scope>NUCLEOTIDE SEQUENCE [LARGE SCALE GENOMIC DNA]</scope>
    <source>
        <strain evidence="2">201702407</strain>
    </source>
</reference>
<gene>
    <name evidence="1" type="ORF">EHQ90_07710</name>
</gene>
<protein>
    <recommendedName>
        <fullName evidence="3">Cytotoxic translational repressor of toxin-antitoxin stability system</fullName>
    </recommendedName>
</protein>
<name>A0ABY2N5Q0_9LEPT</name>
<dbReference type="Proteomes" id="UP000297422">
    <property type="component" value="Unassembled WGS sequence"/>
</dbReference>
<sequence length="88" mass="10180">MKFLVSERSSASKSALKMPKQERNKYLSLLIELEALGPIRKNWPNFSALGKDKYHCHLSRKWVACWTSRNGSIEIEVYYAGSRENAPY</sequence>
<evidence type="ECO:0000313" key="1">
    <source>
        <dbReference type="EMBL" id="TGM17260.1"/>
    </source>
</evidence>
<comment type="caution">
    <text evidence="1">The sequence shown here is derived from an EMBL/GenBank/DDBJ whole genome shotgun (WGS) entry which is preliminary data.</text>
</comment>